<dbReference type="InterPro" id="IPR000421">
    <property type="entry name" value="FA58C"/>
</dbReference>
<feature type="domain" description="F5/8 type C" evidence="6">
    <location>
        <begin position="837"/>
        <end position="972"/>
    </location>
</feature>
<keyword evidence="1 3" id="KW-0378">Hydrolase</keyword>
<dbReference type="PROSITE" id="PS50022">
    <property type="entry name" value="FA58C_3"/>
    <property type="match status" value="1"/>
</dbReference>
<evidence type="ECO:0000256" key="5">
    <source>
        <dbReference type="SAM" id="SignalP"/>
    </source>
</evidence>
<evidence type="ECO:0000256" key="2">
    <source>
        <dbReference type="ARBA" id="ARBA00023295"/>
    </source>
</evidence>
<dbReference type="GO" id="GO:0005975">
    <property type="term" value="P:carbohydrate metabolic process"/>
    <property type="evidence" value="ECO:0007669"/>
    <property type="project" value="UniProtKB-ARBA"/>
</dbReference>
<dbReference type="Gene3D" id="3.30.379.10">
    <property type="entry name" value="Chitobiase/beta-hexosaminidase domain 2-like"/>
    <property type="match status" value="1"/>
</dbReference>
<dbReference type="InterPro" id="IPR029018">
    <property type="entry name" value="Hex-like_dom2"/>
</dbReference>
<organism evidence="8 9">
    <name type="scientific">Streptomyces spectabilis</name>
    <dbReference type="NCBI Taxonomy" id="68270"/>
    <lineage>
        <taxon>Bacteria</taxon>
        <taxon>Bacillati</taxon>
        <taxon>Actinomycetota</taxon>
        <taxon>Actinomycetes</taxon>
        <taxon>Kitasatosporales</taxon>
        <taxon>Streptomycetaceae</taxon>
        <taxon>Streptomyces</taxon>
    </lineage>
</organism>
<dbReference type="GO" id="GO:1901135">
    <property type="term" value="P:carbohydrate derivative metabolic process"/>
    <property type="evidence" value="ECO:0007669"/>
    <property type="project" value="UniProtKB-ARBA"/>
</dbReference>
<feature type="region of interest" description="Disordered" evidence="4">
    <location>
        <begin position="27"/>
        <end position="61"/>
    </location>
</feature>
<dbReference type="Pfam" id="PF02838">
    <property type="entry name" value="Glyco_hydro_20b"/>
    <property type="match status" value="1"/>
</dbReference>
<dbReference type="InterPro" id="IPR049019">
    <property type="entry name" value="NagJ-like_helical"/>
</dbReference>
<dbReference type="InterPro" id="IPR051822">
    <property type="entry name" value="Glycosyl_Hydrolase_84"/>
</dbReference>
<dbReference type="PANTHER" id="PTHR13170:SF16">
    <property type="entry name" value="PROTEIN O-GLCNACASE"/>
    <property type="match status" value="1"/>
</dbReference>
<dbReference type="InterPro" id="IPR017853">
    <property type="entry name" value="GH"/>
</dbReference>
<evidence type="ECO:0000256" key="4">
    <source>
        <dbReference type="SAM" id="MobiDB-lite"/>
    </source>
</evidence>
<evidence type="ECO:0000313" key="8">
    <source>
        <dbReference type="EMBL" id="QDQ11607.1"/>
    </source>
</evidence>
<dbReference type="AlphaFoldDB" id="A0A516R7G3"/>
<evidence type="ECO:0000259" key="6">
    <source>
        <dbReference type="PROSITE" id="PS50022"/>
    </source>
</evidence>
<feature type="domain" description="GH84" evidence="7">
    <location>
        <begin position="203"/>
        <end position="484"/>
    </location>
</feature>
<dbReference type="PROSITE" id="PS52009">
    <property type="entry name" value="GH84"/>
    <property type="match status" value="1"/>
</dbReference>
<dbReference type="InterPro" id="IPR015882">
    <property type="entry name" value="HEX_bac_N"/>
</dbReference>
<dbReference type="Pfam" id="PF00754">
    <property type="entry name" value="F5_F8_type_C"/>
    <property type="match status" value="1"/>
</dbReference>
<dbReference type="EMBL" id="CP040916">
    <property type="protein sequence ID" value="QDQ11607.1"/>
    <property type="molecule type" value="Genomic_DNA"/>
</dbReference>
<dbReference type="RefSeq" id="WP_144003497.1">
    <property type="nucleotide sequence ID" value="NZ_CP040916.1"/>
</dbReference>
<dbReference type="Pfam" id="PF07555">
    <property type="entry name" value="NAGidase"/>
    <property type="match status" value="1"/>
</dbReference>
<dbReference type="PANTHER" id="PTHR13170">
    <property type="entry name" value="O-GLCNACASE"/>
    <property type="match status" value="1"/>
</dbReference>
<sequence>MHLRGRKGAAAIAAAVIASALGTTTALTEPALATPPPPGGPRTDTERTTPEPPQVWPRPHHLERTATAPVTVGDAVALVAGDAGPTDPHALDALRDLLRDAGAREVTEVRDGTPPPPGTHLVIRAGGTGADQALRALGARPRADLPPGGYRLAVGEVAGRDTVALDGVGADGLFHAAQTLRQLTDPRTRLIPGVVVRDWPATPVRGLTEGFYGTPWTRRQRLDQLDFMGRTKQNRYLYAPGDDLYRQARWREPYPAAQRAEFRALAERAARNHVTLAWAVAPGQGMCLSSGQDVRDLARKVDAMWALGFRAFQLQFQDVSYSEWHCEQDAETFGSGPRAAARAQARVANALSRHLADRHPGARPLSLMPTEYFQDGSTAYRDALARRLDGGVEVAWTGVGVVPRTITGRELAGAREAFGDHPLVTMDNYPVNDFARDRVFLGPYTGREPAVAQGSAGLLGNAMEQPAASRIPLFTAADYAWNPRGYRPHESWLAAIDDLAGGDARARGALRVLAGNDASSVLGAEESAYLRPLLRAFWAARAAPDPARAEAATHELRSAFGVLRTAPGHLAGTDVAREVAPWSEQLARYGEAGDAAVAMLGAAARDDGATAWRAARTLRGLRGALRAAGVTVGEGVLDPFLERAERAYGRWAGLDGEHAADGPDARWRRARPLAAVTALTDPGTRGTVEAHVPGAGWRRVAELSASGFTEVRPEREPPVDGVRVVASGGTVRHLAPWFADGPAARLALARAEADAEIGGAPARVTARLLPRRPGTVHGRLEAPAPGPVRVRVPETTALPRGTEVVVPLDVTVPAGTRAGTYEIPVSFAGETRTVAVRAYPRTGGPDLARGARASSSGEETAAFPAAAALDGDATTRWSSPAEDGAWWQLELAAPVRLGQVVLRWQEAYAAAYRIQTSADGRTWRTAATVRDGHGGRESVRMDAPDTRFVRVQGDRRATRFGYSLWSVEAYAVAEAAAGQEVADRGPDPGPPP</sequence>
<dbReference type="SUPFAM" id="SSF140657">
    <property type="entry name" value="Hyaluronidase post-catalytic domain-like"/>
    <property type="match status" value="1"/>
</dbReference>
<feature type="active site" description="Proton donor" evidence="3">
    <location>
        <position position="318"/>
    </location>
</feature>
<dbReference type="Gene3D" id="1.20.58.460">
    <property type="entry name" value="Hyaluronidase post-catalytic domain-like"/>
    <property type="match status" value="1"/>
</dbReference>
<dbReference type="Gene3D" id="2.60.120.260">
    <property type="entry name" value="Galactose-binding domain-like"/>
    <property type="match status" value="1"/>
</dbReference>
<dbReference type="InterPro" id="IPR011496">
    <property type="entry name" value="O-GlcNAcase_cat"/>
</dbReference>
<comment type="similarity">
    <text evidence="3">Belongs to the glycosyl hydrolase 84 family.</text>
</comment>
<proteinExistence type="inferred from homology"/>
<protein>
    <submittedName>
        <fullName evidence="8">Hyaluronidase</fullName>
    </submittedName>
</protein>
<dbReference type="SUPFAM" id="SSF49785">
    <property type="entry name" value="Galactose-binding domain-like"/>
    <property type="match status" value="1"/>
</dbReference>
<accession>A0A516R7G3</accession>
<dbReference type="GO" id="GO:0015929">
    <property type="term" value="F:hexosaminidase activity"/>
    <property type="evidence" value="ECO:0007669"/>
    <property type="project" value="UniProtKB-ARBA"/>
</dbReference>
<gene>
    <name evidence="8" type="ORF">FH965_14340</name>
</gene>
<evidence type="ECO:0000259" key="7">
    <source>
        <dbReference type="PROSITE" id="PS52009"/>
    </source>
</evidence>
<name>A0A516R7G3_STRST</name>
<dbReference type="SUPFAM" id="SSF51445">
    <property type="entry name" value="(Trans)glycosidases"/>
    <property type="match status" value="1"/>
</dbReference>
<dbReference type="SUPFAM" id="SSF55545">
    <property type="entry name" value="beta-N-acetylhexosaminidase-like domain"/>
    <property type="match status" value="1"/>
</dbReference>
<dbReference type="Pfam" id="PF21774">
    <property type="entry name" value="NagJ_C"/>
    <property type="match status" value="1"/>
</dbReference>
<reference evidence="8 9" key="1">
    <citation type="journal article" date="2019" name="J. Ind. Microbiol. Biotechnol.">
        <title>The complete genomic sequence of Streptomyces spectabilis NRRL-2792 and identification of secondary metabolite biosynthetic gene clusters.</title>
        <authorList>
            <person name="Sinha A."/>
            <person name="Phillips-Salemka S."/>
            <person name="Niraula T.A."/>
            <person name="Short K.A."/>
            <person name="Niraula N.P."/>
        </authorList>
    </citation>
    <scope>NUCLEOTIDE SEQUENCE [LARGE SCALE GENOMIC DNA]</scope>
    <source>
        <strain evidence="8 9">NRRL 2792</strain>
    </source>
</reference>
<keyword evidence="2 3" id="KW-0326">Glycosidase</keyword>
<evidence type="ECO:0000256" key="3">
    <source>
        <dbReference type="PROSITE-ProRule" id="PRU01353"/>
    </source>
</evidence>
<feature type="chain" id="PRO_5038951009" evidence="5">
    <location>
        <begin position="29"/>
        <end position="992"/>
    </location>
</feature>
<keyword evidence="5" id="KW-0732">Signal</keyword>
<dbReference type="InterPro" id="IPR008979">
    <property type="entry name" value="Galactose-bd-like_sf"/>
</dbReference>
<dbReference type="Gene3D" id="3.20.20.80">
    <property type="entry name" value="Glycosidases"/>
    <property type="match status" value="1"/>
</dbReference>
<evidence type="ECO:0000313" key="9">
    <source>
        <dbReference type="Proteomes" id="UP000316806"/>
    </source>
</evidence>
<dbReference type="Proteomes" id="UP000316806">
    <property type="component" value="Chromosome"/>
</dbReference>
<evidence type="ECO:0000256" key="1">
    <source>
        <dbReference type="ARBA" id="ARBA00022801"/>
    </source>
</evidence>
<feature type="signal peptide" evidence="5">
    <location>
        <begin position="1"/>
        <end position="28"/>
    </location>
</feature>